<reference evidence="2 3" key="1">
    <citation type="submission" date="2017-07" db="EMBL/GenBank/DDBJ databases">
        <title>The complete genome sequence of Bacillus mesonae strain H20-5, an efficient strain improving plant abiotic stress resistance.</title>
        <authorList>
            <person name="Kim S.Y."/>
            <person name="Song H."/>
            <person name="Sang M.K."/>
            <person name="Weon H.-Y."/>
            <person name="Song J."/>
        </authorList>
    </citation>
    <scope>NUCLEOTIDE SEQUENCE [LARGE SCALE GENOMIC DNA]</scope>
    <source>
        <strain evidence="2 3">H20-5</strain>
    </source>
</reference>
<dbReference type="GO" id="GO:0003677">
    <property type="term" value="F:DNA binding"/>
    <property type="evidence" value="ECO:0007669"/>
    <property type="project" value="InterPro"/>
</dbReference>
<keyword evidence="3" id="KW-1185">Reference proteome</keyword>
<dbReference type="RefSeq" id="WP_127489741.1">
    <property type="nucleotide sequence ID" value="NZ_CP022572.1"/>
</dbReference>
<dbReference type="SMART" id="SM00530">
    <property type="entry name" value="HTH_XRE"/>
    <property type="match status" value="1"/>
</dbReference>
<evidence type="ECO:0000259" key="1">
    <source>
        <dbReference type="PROSITE" id="PS50943"/>
    </source>
</evidence>
<dbReference type="InterPro" id="IPR001387">
    <property type="entry name" value="Cro/C1-type_HTH"/>
</dbReference>
<organism evidence="2 3">
    <name type="scientific">Neobacillus mesonae</name>
    <dbReference type="NCBI Taxonomy" id="1193713"/>
    <lineage>
        <taxon>Bacteria</taxon>
        <taxon>Bacillati</taxon>
        <taxon>Bacillota</taxon>
        <taxon>Bacilli</taxon>
        <taxon>Bacillales</taxon>
        <taxon>Bacillaceae</taxon>
        <taxon>Neobacillus</taxon>
    </lineage>
</organism>
<evidence type="ECO:0000313" key="2">
    <source>
        <dbReference type="EMBL" id="AZU61024.1"/>
    </source>
</evidence>
<protein>
    <recommendedName>
        <fullName evidence="1">HTH cro/C1-type domain-containing protein</fullName>
    </recommendedName>
</protein>
<gene>
    <name evidence="2" type="ORF">CHR53_07030</name>
</gene>
<accession>A0A3Q9QS88</accession>
<dbReference type="Pfam" id="PF13443">
    <property type="entry name" value="HTH_26"/>
    <property type="match status" value="1"/>
</dbReference>
<dbReference type="Gene3D" id="1.10.260.40">
    <property type="entry name" value="lambda repressor-like DNA-binding domains"/>
    <property type="match status" value="1"/>
</dbReference>
<dbReference type="KEGG" id="nmk:CHR53_07030"/>
<dbReference type="CDD" id="cd00093">
    <property type="entry name" value="HTH_XRE"/>
    <property type="match status" value="1"/>
</dbReference>
<name>A0A3Q9QS88_9BACI</name>
<dbReference type="Proteomes" id="UP000282892">
    <property type="component" value="Chromosome"/>
</dbReference>
<proteinExistence type="predicted"/>
<dbReference type="PROSITE" id="PS50943">
    <property type="entry name" value="HTH_CROC1"/>
    <property type="match status" value="1"/>
</dbReference>
<feature type="domain" description="HTH cro/C1-type" evidence="1">
    <location>
        <begin position="7"/>
        <end position="63"/>
    </location>
</feature>
<dbReference type="EMBL" id="CP022572">
    <property type="protein sequence ID" value="AZU61024.1"/>
    <property type="molecule type" value="Genomic_DNA"/>
</dbReference>
<evidence type="ECO:0000313" key="3">
    <source>
        <dbReference type="Proteomes" id="UP000282892"/>
    </source>
</evidence>
<dbReference type="InterPro" id="IPR010982">
    <property type="entry name" value="Lambda_DNA-bd_dom_sf"/>
</dbReference>
<dbReference type="AlphaFoldDB" id="A0A3Q9QS88"/>
<dbReference type="OrthoDB" id="2472497at2"/>
<sequence length="70" mass="7915">MLGRCRIKELLDRRNLSQVELAEITGLSVKYINDKANDRGPRGMELANAKLVALALDCSIEDLYEWIVIP</sequence>
<dbReference type="SUPFAM" id="SSF47413">
    <property type="entry name" value="lambda repressor-like DNA-binding domains"/>
    <property type="match status" value="1"/>
</dbReference>